<organism evidence="1 2">
    <name type="scientific">Aspergillus costaricaensis CBS 115574</name>
    <dbReference type="NCBI Taxonomy" id="1448317"/>
    <lineage>
        <taxon>Eukaryota</taxon>
        <taxon>Fungi</taxon>
        <taxon>Dikarya</taxon>
        <taxon>Ascomycota</taxon>
        <taxon>Pezizomycotina</taxon>
        <taxon>Eurotiomycetes</taxon>
        <taxon>Eurotiomycetidae</taxon>
        <taxon>Eurotiales</taxon>
        <taxon>Aspergillaceae</taxon>
        <taxon>Aspergillus</taxon>
        <taxon>Aspergillus subgen. Circumdati</taxon>
    </lineage>
</organism>
<name>A0ACD1IE86_9EURO</name>
<gene>
    <name evidence="1" type="ORF">BO79DRAFT_14723</name>
</gene>
<proteinExistence type="predicted"/>
<protein>
    <submittedName>
        <fullName evidence="1">Uncharacterized protein</fullName>
    </submittedName>
</protein>
<reference evidence="1" key="1">
    <citation type="submission" date="2018-02" db="EMBL/GenBank/DDBJ databases">
        <title>The genomes of Aspergillus section Nigri reveals drivers in fungal speciation.</title>
        <authorList>
            <consortium name="DOE Joint Genome Institute"/>
            <person name="Vesth T.C."/>
            <person name="Nybo J."/>
            <person name="Theobald S."/>
            <person name="Brandl J."/>
            <person name="Frisvad J.C."/>
            <person name="Nielsen K.F."/>
            <person name="Lyhne E.K."/>
            <person name="Kogle M.E."/>
            <person name="Kuo A."/>
            <person name="Riley R."/>
            <person name="Clum A."/>
            <person name="Nolan M."/>
            <person name="Lipzen A."/>
            <person name="Salamov A."/>
            <person name="Henrissat B."/>
            <person name="Wiebenga A."/>
            <person name="De vries R.P."/>
            <person name="Grigoriev I.V."/>
            <person name="Mortensen U.H."/>
            <person name="Andersen M.R."/>
            <person name="Baker S.E."/>
        </authorList>
    </citation>
    <scope>NUCLEOTIDE SEQUENCE</scope>
    <source>
        <strain evidence="1">CBS 115574</strain>
    </source>
</reference>
<evidence type="ECO:0000313" key="1">
    <source>
        <dbReference type="EMBL" id="RAK88891.1"/>
    </source>
</evidence>
<dbReference type="Proteomes" id="UP000249748">
    <property type="component" value="Unassembled WGS sequence"/>
</dbReference>
<keyword evidence="2" id="KW-1185">Reference proteome</keyword>
<dbReference type="EMBL" id="KZ824549">
    <property type="protein sequence ID" value="RAK88891.1"/>
    <property type="molecule type" value="Genomic_DNA"/>
</dbReference>
<accession>A0ACD1IE86</accession>
<evidence type="ECO:0000313" key="2">
    <source>
        <dbReference type="Proteomes" id="UP000249748"/>
    </source>
</evidence>
<sequence>MEEVLSRVFDSQRQRTCIECNHSVNYERRFNNNPMRLVVELGPNVSIQSHIKDITLSYHDDGGEGQRVTNRWIEGIYSPVPGLLCLLWNGAECGVRWGTGKYIEWTNRWLDIHELHHTASRIRRCPNRIGSWGYYTIERPLQSQWTAHGMNNPQKRNCITTRSTVCFGARGAVLENGHWRYNLVT</sequence>